<accession>A0A7T0C3C7</accession>
<feature type="transmembrane region" description="Helical" evidence="1">
    <location>
        <begin position="171"/>
        <end position="191"/>
    </location>
</feature>
<proteinExistence type="predicted"/>
<feature type="transmembrane region" description="Helical" evidence="1">
    <location>
        <begin position="296"/>
        <end position="320"/>
    </location>
</feature>
<evidence type="ECO:0000313" key="3">
    <source>
        <dbReference type="Proteomes" id="UP000594464"/>
    </source>
</evidence>
<evidence type="ECO:0000313" key="2">
    <source>
        <dbReference type="EMBL" id="QPJ65796.1"/>
    </source>
</evidence>
<sequence>MTPGRLAVQVGAALLILGALFGTAYVQGVQNAFHPFLFADDARQQIVPFLNIESSTPVAAYTPQYYQKVFIPAGVRFLYETLAGFSDPAFASVVVSYFLFFIFCSLMGASAYRLSGTGFATLILALSSDLFLERMMGGLPRSFAYPILAGALAALVYGRAGWLVVLTILGFAFYPVAGVVCGLTYALWSLLSLKDVESGIRIRKILNRIRWLGAILFVSLAMTFPQLIASGDYGSRITQAMWNEFPEAGEGGRYGANDRPPYPGLIATLQDMGVATLDGSGYAPVPFLSLKDNESYSTILTVFVWLAFAVIAVGGVFALVRKTHTSYLRGLILLPASLLGYFLALVFDPYLFLPERYLLYTIPVLLIVLAPSAIVLLLQDRMRDKSFVLHASSFAPVFALWLAVGGTGNNMAGLTVRAEAWKPFYEALENLPKGSLIAGWPGGLVENVPYLSRRPILISYETHQVFHSEYALEMRRRMNALITAYWAQSASALRELRDDYDVDYLIVDLQHFSSNPPGYFKPFDATIEAALTRNENRPFYIERRYSEMALFQMGTQTLLDLHKLPTE</sequence>
<feature type="transmembrane region" description="Helical" evidence="1">
    <location>
        <begin position="144"/>
        <end position="165"/>
    </location>
</feature>
<dbReference type="AlphaFoldDB" id="A0A7T0C3C7"/>
<keyword evidence="1" id="KW-0472">Membrane</keyword>
<gene>
    <name evidence="2" type="ORF">G3M78_10500</name>
</gene>
<feature type="transmembrane region" description="Helical" evidence="1">
    <location>
        <begin position="357"/>
        <end position="378"/>
    </location>
</feature>
<dbReference type="EMBL" id="CP048620">
    <property type="protein sequence ID" value="QPJ65796.1"/>
    <property type="molecule type" value="Genomic_DNA"/>
</dbReference>
<evidence type="ECO:0008006" key="4">
    <source>
        <dbReference type="Google" id="ProtNLM"/>
    </source>
</evidence>
<organism evidence="2 3">
    <name type="scientific">Candidatus Nitrohelix vancouverensis</name>
    <dbReference type="NCBI Taxonomy" id="2705534"/>
    <lineage>
        <taxon>Bacteria</taxon>
        <taxon>Pseudomonadati</taxon>
        <taxon>Nitrospinota/Tectimicrobiota group</taxon>
        <taxon>Nitrospinota</taxon>
        <taxon>Nitrospinia</taxon>
        <taxon>Nitrospinales</taxon>
        <taxon>Nitrospinaceae</taxon>
        <taxon>Candidatus Nitrohelix</taxon>
    </lineage>
</organism>
<keyword evidence="1" id="KW-0812">Transmembrane</keyword>
<dbReference type="Proteomes" id="UP000594464">
    <property type="component" value="Chromosome"/>
</dbReference>
<feature type="transmembrane region" description="Helical" evidence="1">
    <location>
        <begin position="6"/>
        <end position="26"/>
    </location>
</feature>
<protein>
    <recommendedName>
        <fullName evidence="4">Glycosyltransferase RgtA/B/C/D-like domain-containing protein</fullName>
    </recommendedName>
</protein>
<name>A0A7T0C3C7_9BACT</name>
<evidence type="ECO:0000256" key="1">
    <source>
        <dbReference type="SAM" id="Phobius"/>
    </source>
</evidence>
<dbReference type="KEGG" id="nva:G3M78_10500"/>
<feature type="transmembrane region" description="Helical" evidence="1">
    <location>
        <begin position="332"/>
        <end position="351"/>
    </location>
</feature>
<feature type="transmembrane region" description="Helical" evidence="1">
    <location>
        <begin position="89"/>
        <end position="108"/>
    </location>
</feature>
<feature type="transmembrane region" description="Helical" evidence="1">
    <location>
        <begin position="387"/>
        <end position="404"/>
    </location>
</feature>
<keyword evidence="1" id="KW-1133">Transmembrane helix</keyword>
<reference evidence="3" key="1">
    <citation type="submission" date="2020-02" db="EMBL/GenBank/DDBJ databases">
        <title>Genomic and physiological characterization of two novel Nitrospinaceae genera.</title>
        <authorList>
            <person name="Mueller A.J."/>
            <person name="Jung M.-Y."/>
            <person name="Strachan C.R."/>
            <person name="Herbold C.W."/>
            <person name="Kirkegaard R.H."/>
            <person name="Daims H."/>
        </authorList>
    </citation>
    <scope>NUCLEOTIDE SEQUENCE [LARGE SCALE GENOMIC DNA]</scope>
</reference>
<feature type="transmembrane region" description="Helical" evidence="1">
    <location>
        <begin position="211"/>
        <end position="229"/>
    </location>
</feature>